<dbReference type="InterPro" id="IPR001611">
    <property type="entry name" value="Leu-rich_rpt"/>
</dbReference>
<dbReference type="Proteomes" id="UP000827889">
    <property type="component" value="Chromosome 4"/>
</dbReference>
<evidence type="ECO:0000313" key="5">
    <source>
        <dbReference type="Proteomes" id="UP000827889"/>
    </source>
</evidence>
<proteinExistence type="predicted"/>
<evidence type="ECO:0000256" key="3">
    <source>
        <dbReference type="ARBA" id="ARBA00022821"/>
    </source>
</evidence>
<dbReference type="Gene3D" id="1.10.8.430">
    <property type="entry name" value="Helical domain of apoptotic protease-activating factors"/>
    <property type="match status" value="1"/>
</dbReference>
<dbReference type="SUPFAM" id="SSF52200">
    <property type="entry name" value="Toll/Interleukin receptor TIR domain"/>
    <property type="match status" value="1"/>
</dbReference>
<dbReference type="InterPro" id="IPR035897">
    <property type="entry name" value="Toll_tir_struct_dom_sf"/>
</dbReference>
<dbReference type="InterPro" id="IPR042197">
    <property type="entry name" value="Apaf_helical"/>
</dbReference>
<evidence type="ECO:0000259" key="4">
    <source>
        <dbReference type="PROSITE" id="PS50104"/>
    </source>
</evidence>
<dbReference type="GeneID" id="125314672"/>
<protein>
    <submittedName>
        <fullName evidence="6">Disease resistance protein RUN1-like</fullName>
    </submittedName>
</protein>
<organism evidence="5 6">
    <name type="scientific">Rhodamnia argentea</name>
    <dbReference type="NCBI Taxonomy" id="178133"/>
    <lineage>
        <taxon>Eukaryota</taxon>
        <taxon>Viridiplantae</taxon>
        <taxon>Streptophyta</taxon>
        <taxon>Embryophyta</taxon>
        <taxon>Tracheophyta</taxon>
        <taxon>Spermatophyta</taxon>
        <taxon>Magnoliopsida</taxon>
        <taxon>eudicotyledons</taxon>
        <taxon>Gunneridae</taxon>
        <taxon>Pentapetalae</taxon>
        <taxon>rosids</taxon>
        <taxon>malvids</taxon>
        <taxon>Myrtales</taxon>
        <taxon>Myrtaceae</taxon>
        <taxon>Myrtoideae</taxon>
        <taxon>Myrteae</taxon>
        <taxon>Australasian group</taxon>
        <taxon>Rhodamnia</taxon>
    </lineage>
</organism>
<keyword evidence="1" id="KW-0433">Leucine-rich repeat</keyword>
<dbReference type="InterPro" id="IPR044974">
    <property type="entry name" value="Disease_R_plants"/>
</dbReference>
<evidence type="ECO:0000256" key="2">
    <source>
        <dbReference type="ARBA" id="ARBA00022737"/>
    </source>
</evidence>
<dbReference type="Pfam" id="PF23286">
    <property type="entry name" value="LRR_13"/>
    <property type="match status" value="1"/>
</dbReference>
<dbReference type="SUPFAM" id="SSF52540">
    <property type="entry name" value="P-loop containing nucleoside triphosphate hydrolases"/>
    <property type="match status" value="1"/>
</dbReference>
<dbReference type="PANTHER" id="PTHR11017">
    <property type="entry name" value="LEUCINE-RICH REPEAT-CONTAINING PROTEIN"/>
    <property type="match status" value="1"/>
</dbReference>
<keyword evidence="3" id="KW-0611">Plant defense</keyword>
<dbReference type="Pfam" id="PF23282">
    <property type="entry name" value="WHD_ROQ1"/>
    <property type="match status" value="1"/>
</dbReference>
<dbReference type="InterPro" id="IPR027417">
    <property type="entry name" value="P-loop_NTPase"/>
</dbReference>
<gene>
    <name evidence="6" type="primary">LOC125314672</name>
</gene>
<dbReference type="Pfam" id="PF01582">
    <property type="entry name" value="TIR"/>
    <property type="match status" value="1"/>
</dbReference>
<dbReference type="SUPFAM" id="SSF52058">
    <property type="entry name" value="L domain-like"/>
    <property type="match status" value="1"/>
</dbReference>
<accession>A0ABM3HA61</accession>
<dbReference type="InterPro" id="IPR058546">
    <property type="entry name" value="RPS4B/Roq1-like_LRR"/>
</dbReference>
<keyword evidence="5" id="KW-1185">Reference proteome</keyword>
<dbReference type="InterPro" id="IPR000157">
    <property type="entry name" value="TIR_dom"/>
</dbReference>
<dbReference type="PANTHER" id="PTHR11017:SF292">
    <property type="entry name" value="AAA+ ATPASE DOMAIN-CONTAINING PROTEIN"/>
    <property type="match status" value="1"/>
</dbReference>
<dbReference type="InterPro" id="IPR058192">
    <property type="entry name" value="WHD_ROQ1-like"/>
</dbReference>
<dbReference type="InterPro" id="IPR002182">
    <property type="entry name" value="NB-ARC"/>
</dbReference>
<dbReference type="RefSeq" id="XP_048133486.1">
    <property type="nucleotide sequence ID" value="XM_048277529.1"/>
</dbReference>
<dbReference type="Gene3D" id="3.80.10.10">
    <property type="entry name" value="Ribonuclease Inhibitor"/>
    <property type="match status" value="2"/>
</dbReference>
<dbReference type="SMART" id="SM00255">
    <property type="entry name" value="TIR"/>
    <property type="match status" value="1"/>
</dbReference>
<reference evidence="6" key="1">
    <citation type="submission" date="2025-08" db="UniProtKB">
        <authorList>
            <consortium name="RefSeq"/>
        </authorList>
    </citation>
    <scope>IDENTIFICATION</scope>
    <source>
        <tissue evidence="6">Leaf</tissue>
    </source>
</reference>
<dbReference type="Gene3D" id="3.40.50.10140">
    <property type="entry name" value="Toll/interleukin-1 receptor homology (TIR) domain"/>
    <property type="match status" value="1"/>
</dbReference>
<dbReference type="Gene3D" id="3.40.50.300">
    <property type="entry name" value="P-loop containing nucleotide triphosphate hydrolases"/>
    <property type="match status" value="1"/>
</dbReference>
<name>A0ABM3HA61_9MYRT</name>
<dbReference type="PRINTS" id="PR00364">
    <property type="entry name" value="DISEASERSIST"/>
</dbReference>
<dbReference type="PROSITE" id="PS50104">
    <property type="entry name" value="TIR"/>
    <property type="match status" value="1"/>
</dbReference>
<evidence type="ECO:0000256" key="1">
    <source>
        <dbReference type="ARBA" id="ARBA00022614"/>
    </source>
</evidence>
<dbReference type="PROSITE" id="PS51450">
    <property type="entry name" value="LRR"/>
    <property type="match status" value="1"/>
</dbReference>
<sequence length="916" mass="104089">MASSSSPSSNLKKYYHVFLSFRGPDVRDSFLSHFYAGLDQRGIHTFVDSEELRKGEQISPALMKVIEESRIAVIVFTKNYASSPWCLEELAKIMECKEQRDLKVFPLFYKVEPREVRTPRKSYRKAMATHESKSGKDSGKVKRWKKALLDAGSLSGWEFHKGNEAELIQRIVKELSIHLQRAPLHVAKYPVGIDSRVREVISLSEKETGDDDVRMVGLWGPGGIGKTTIAKALYNYIEKDFQGTCFLEQVRETSNKSNGLVSLQQTLHHEIFPHGNLTVYSVDGGIPLIRERLCCKKVLLVLDDVDRLDQLSALAGEGHWFGQGSRIVVTSRDKHLLTSHGINCVYEVKTLYDDEEQDLFGRFAFKNSKKVEIRRDLIDRAVHYAKGLPLALEVFGSFLCGRQEPAWESALREFAKSPHQDINGVLKISVDGLDDNAKEIFLDIACFFKGKRIEYIKEVLDSCGFESTIRIEILIERSLIKNENGYLQMHDLIRLMGKDIVIQECRSDPRKRSRLWLFEDVSDILRDETETNEVKAIVLDSPDPEEIIISPLAFTNMKRLRMLILLEVPISSHDPIHLPYELRCLEWHNAPDLDFGSCPKLVRLDLRKNRFKQVGCKIMKFKKLTSINFGGCKSLASVPDLSSVPNLQSLNLDGCKSLVEVHQSVGYLHKLKFLSLKSCSNLRILPNKLETKSLQTFSLKDCSKLEEFPDFLGKMEHLEGLYPQSTAIRELPTSIENLVSMKCMLLCECKNLERLPSSIYKLHKLERLSLMCCSNFVMFPKNLEDSTDPDGHLGFPNLETLDLGGCNLSEVDFLESSSSFPKLRSLCLSQNKQLQEIPRLPSNMRILRANGCKSQQKLPDMSRLSSDYLDFDPSRLSSDYLDFDLSSCGELFRKGLKMADVSLLESALIQNDVDSC</sequence>
<dbReference type="Pfam" id="PF00931">
    <property type="entry name" value="NB-ARC"/>
    <property type="match status" value="1"/>
</dbReference>
<feature type="domain" description="TIR" evidence="4">
    <location>
        <begin position="13"/>
        <end position="179"/>
    </location>
</feature>
<evidence type="ECO:0000313" key="6">
    <source>
        <dbReference type="RefSeq" id="XP_048133486.1"/>
    </source>
</evidence>
<keyword evidence="2" id="KW-0677">Repeat</keyword>
<dbReference type="InterPro" id="IPR032675">
    <property type="entry name" value="LRR_dom_sf"/>
</dbReference>